<evidence type="ECO:0000313" key="5">
    <source>
        <dbReference type="Proteomes" id="UP000077384"/>
    </source>
</evidence>
<keyword evidence="1" id="KW-1133">Transmembrane helix</keyword>
<accession>A0A168MS95</accession>
<dbReference type="EMBL" id="LROR01000098">
    <property type="protein sequence ID" value="OBR90249.1"/>
    <property type="molecule type" value="Genomic_DNA"/>
</dbReference>
<evidence type="ECO:0000256" key="1">
    <source>
        <dbReference type="SAM" id="Phobius"/>
    </source>
</evidence>
<protein>
    <recommendedName>
        <fullName evidence="2">SH3b domain-containing protein</fullName>
    </recommendedName>
</protein>
<feature type="domain" description="SH3b" evidence="2">
    <location>
        <begin position="277"/>
        <end position="346"/>
    </location>
</feature>
<proteinExistence type="predicted"/>
<keyword evidence="1" id="KW-0472">Membrane</keyword>
<dbReference type="AlphaFoldDB" id="A0A168MS95"/>
<dbReference type="RefSeq" id="WP_063602574.1">
    <property type="nucleotide sequence ID" value="NZ_LITQ01000052.1"/>
</dbReference>
<dbReference type="PATRIC" id="fig|1705578.3.peg.3331"/>
<reference evidence="3 5" key="1">
    <citation type="journal article" date="2015" name="Biotechnol. Bioeng.">
        <title>Genome sequence and phenotypic characterization of Caulobacter segnis.</title>
        <authorList>
            <person name="Patel S."/>
            <person name="Fletcher B."/>
            <person name="Scott D.C."/>
            <person name="Ely B."/>
        </authorList>
    </citation>
    <scope>NUCLEOTIDE SEQUENCE [LARGE SCALE GENOMIC DNA]</scope>
    <source>
        <strain evidence="3 5">PS02</strain>
    </source>
</reference>
<dbReference type="EMBL" id="LITQ01000052">
    <property type="protein sequence ID" value="OAA85093.1"/>
    <property type="molecule type" value="Genomic_DNA"/>
</dbReference>
<name>A0A168MS95_9CLOT</name>
<dbReference type="InterPro" id="IPR003646">
    <property type="entry name" value="SH3-like_bac-type"/>
</dbReference>
<dbReference type="Proteomes" id="UP000077384">
    <property type="component" value="Unassembled WGS sequence"/>
</dbReference>
<evidence type="ECO:0000313" key="4">
    <source>
        <dbReference type="EMBL" id="OBR90249.1"/>
    </source>
</evidence>
<evidence type="ECO:0000259" key="2">
    <source>
        <dbReference type="PROSITE" id="PS51781"/>
    </source>
</evidence>
<comment type="caution">
    <text evidence="3">The sequence shown here is derived from an EMBL/GenBank/DDBJ whole genome shotgun (WGS) entry which is preliminary data.</text>
</comment>
<dbReference type="Gene3D" id="2.30.30.40">
    <property type="entry name" value="SH3 Domains"/>
    <property type="match status" value="1"/>
</dbReference>
<dbReference type="PROSITE" id="PS51781">
    <property type="entry name" value="SH3B"/>
    <property type="match status" value="1"/>
</dbReference>
<organism evidence="3 5">
    <name type="scientific">Clostridium coskatii</name>
    <dbReference type="NCBI Taxonomy" id="1705578"/>
    <lineage>
        <taxon>Bacteria</taxon>
        <taxon>Bacillati</taxon>
        <taxon>Bacillota</taxon>
        <taxon>Clostridia</taxon>
        <taxon>Eubacteriales</taxon>
        <taxon>Clostridiaceae</taxon>
        <taxon>Clostridium</taxon>
    </lineage>
</organism>
<evidence type="ECO:0000313" key="6">
    <source>
        <dbReference type="Proteomes" id="UP000093694"/>
    </source>
</evidence>
<dbReference type="SMART" id="SM00287">
    <property type="entry name" value="SH3b"/>
    <property type="match status" value="1"/>
</dbReference>
<gene>
    <name evidence="4" type="ORF">CLCOS_40830</name>
    <name evidence="3" type="ORF">WX73_03265</name>
</gene>
<feature type="transmembrane region" description="Helical" evidence="1">
    <location>
        <begin position="221"/>
        <end position="242"/>
    </location>
</feature>
<keyword evidence="1" id="KW-0812">Transmembrane</keyword>
<dbReference type="Proteomes" id="UP000093694">
    <property type="component" value="Unassembled WGS sequence"/>
</dbReference>
<keyword evidence="6" id="KW-1185">Reference proteome</keyword>
<evidence type="ECO:0000313" key="3">
    <source>
        <dbReference type="EMBL" id="OAA85093.1"/>
    </source>
</evidence>
<reference evidence="4 6" key="2">
    <citation type="journal article" date="2016" name="Front. Microbiol.">
        <title>Industrial Acetogenic Biocatalysts: A Comparative Metabolic and Genomic Analysis.</title>
        <authorList>
            <person name="Bengelsdorf F."/>
            <person name="Poehlein A."/>
            <person name="Sonja S."/>
            <person name="Erz C."/>
            <person name="Hummel T."/>
            <person name="Hoffmeister S."/>
            <person name="Daniel R."/>
            <person name="Durre P."/>
        </authorList>
    </citation>
    <scope>NUCLEOTIDE SEQUENCE [LARGE SCALE GENOMIC DNA]</scope>
    <source>
        <strain evidence="4 6">PTA-10522</strain>
    </source>
</reference>
<sequence length="347" mass="39354">MQDLKKIAVKIDNSNLNISSSIGNLSSVLSSVMKNYQSQIEQLNISSSIGNLSSVLSSVTKNYQSQIEQLNISSSIGNLSSALSSVTKNYQSQIEQLNISSSIGNLSSVLSLVAKNYQTQIQGIKKIANFSSLDLKALNEIILSYDKVFCDSSEFKEANVIEVKNEEINLKDIENIINAKLERKSEDCINIANTIIYWLRDIKEGQDQIINSNSSIKFKQVVVNILLGLLVNFIFLLGQNFYNSINKCIISNPKQVIQVVKQEFKQITLNNANKYSYEGFMYSNKDKLEVKNTNSKKSFVIYKLDIGSIVKVISKKNEWINIKFIDKNLMKERRGWVLSKYLKKFKY</sequence>